<proteinExistence type="predicted"/>
<dbReference type="EMBL" id="CP075153">
    <property type="protein sequence ID" value="UTX43583.1"/>
    <property type="molecule type" value="Genomic_DNA"/>
</dbReference>
<evidence type="ECO:0000313" key="1">
    <source>
        <dbReference type="EMBL" id="UTX43583.1"/>
    </source>
</evidence>
<name>A0A9Q9F8L5_ENCHE</name>
<evidence type="ECO:0000313" key="2">
    <source>
        <dbReference type="Proteomes" id="UP001059546"/>
    </source>
</evidence>
<dbReference type="Proteomes" id="UP001059546">
    <property type="component" value="Chromosome VII"/>
</dbReference>
<dbReference type="AlphaFoldDB" id="A0A9Q9F8L5"/>
<accession>A0A9Q9F8L5</accession>
<organism evidence="1 2">
    <name type="scientific">Encephalitozoon hellem</name>
    <name type="common">Microsporidian parasite</name>
    <dbReference type="NCBI Taxonomy" id="27973"/>
    <lineage>
        <taxon>Eukaryota</taxon>
        <taxon>Fungi</taxon>
        <taxon>Fungi incertae sedis</taxon>
        <taxon>Microsporidia</taxon>
        <taxon>Unikaryonidae</taxon>
        <taxon>Encephalitozoon</taxon>
    </lineage>
</organism>
<protein>
    <submittedName>
        <fullName evidence="1">Uncharacterized protein</fullName>
    </submittedName>
</protein>
<sequence>MPVKEKDEVLLEDIKEDLQNIRATIMASGDISRLDEYNFESLFGIYKNPEQQVVFIRTVYKQITREVLKFLSSKHIPEAMVNICVLYEVFKSQRGYIDVEMSLEDVECINQHVYRLGKKENAGIIREGMCAWNCLKRKKAIRICVMPFPDDEQSLMAIEEELESISKTLDNWDESRNESCID</sequence>
<gene>
    <name evidence="1" type="ORF">GPU96_07g13440</name>
</gene>
<reference evidence="1" key="1">
    <citation type="submission" date="2022-10" db="EMBL/GenBank/DDBJ databases">
        <title>Encephalitozoon hellem ATCC 50604 Complete Genome.</title>
        <authorList>
            <person name="Mascarenhas dos Santos A.C."/>
            <person name="Julian A.T."/>
            <person name="Pombert J.-F."/>
        </authorList>
    </citation>
    <scope>NUCLEOTIDE SEQUENCE</scope>
    <source>
        <strain evidence="1">ATCC 50604</strain>
    </source>
</reference>